<feature type="domain" description="3-hydroxyisobutyrate dehydrogenase-like NAD-binding" evidence="5">
    <location>
        <begin position="157"/>
        <end position="278"/>
    </location>
</feature>
<sequence length="291" mass="30631">MASNLISKGNLDPPLLLWNRSAEKAKAFAEGKSVTLASSLEEAVAKADIIFSCISNDAAVESVYETALKIPDGVKGKIFAECSTIHPDTTRGLEKATKAAGGLFVAAPVFGAPAMANAGMLVFVLAGSKAGIESIKPYLDGVMGRMSIDLSDDPDVGKALTLKVIGNTVILGMVESLSEGHVLSEKTGLGTENFEKFITAMFGQSPYLPYSKRLTGGDYVRDKPLFGADLAAKDARHALSLAKSSGTTMPIVEIAAQHLKEVEEELGPKGDIASIYGVVRKKAGLPFIEKK</sequence>
<dbReference type="InterPro" id="IPR006115">
    <property type="entry name" value="6PGDH_NADP-bd"/>
</dbReference>
<dbReference type="RefSeq" id="XP_064767339.1">
    <property type="nucleotide sequence ID" value="XM_064910478.1"/>
</dbReference>
<dbReference type="InterPro" id="IPR051265">
    <property type="entry name" value="HIBADH-related_NP60_sf"/>
</dbReference>
<dbReference type="PIRSF" id="PIRSF000103">
    <property type="entry name" value="HIBADH"/>
    <property type="match status" value="1"/>
</dbReference>
<evidence type="ECO:0000259" key="4">
    <source>
        <dbReference type="Pfam" id="PF03446"/>
    </source>
</evidence>
<dbReference type="GeneID" id="90035990"/>
<dbReference type="PANTHER" id="PTHR43580:SF3">
    <property type="entry name" value="6-PHOSPHOGLUCONATE DEHYDROGENASE FAMILY PROTEIN (AFU_ORTHOLOGUE AFUA_2G11600)"/>
    <property type="match status" value="1"/>
</dbReference>
<evidence type="ECO:0000259" key="5">
    <source>
        <dbReference type="Pfam" id="PF14833"/>
    </source>
</evidence>
<evidence type="ECO:0000313" key="7">
    <source>
        <dbReference type="Proteomes" id="UP001498771"/>
    </source>
</evidence>
<dbReference type="Pfam" id="PF14833">
    <property type="entry name" value="NAD_binding_11"/>
    <property type="match status" value="1"/>
</dbReference>
<dbReference type="Proteomes" id="UP001498771">
    <property type="component" value="Unassembled WGS sequence"/>
</dbReference>
<dbReference type="InterPro" id="IPR029154">
    <property type="entry name" value="HIBADH-like_NADP-bd"/>
</dbReference>
<dbReference type="InterPro" id="IPR015815">
    <property type="entry name" value="HIBADH-related"/>
</dbReference>
<dbReference type="InterPro" id="IPR008927">
    <property type="entry name" value="6-PGluconate_DH-like_C_sf"/>
</dbReference>
<dbReference type="EMBL" id="JBBJBU010000008">
    <property type="protein sequence ID" value="KAK7204306.1"/>
    <property type="molecule type" value="Genomic_DNA"/>
</dbReference>
<keyword evidence="2" id="KW-0560">Oxidoreductase</keyword>
<reference evidence="6 7" key="1">
    <citation type="submission" date="2024-03" db="EMBL/GenBank/DDBJ databases">
        <title>Genome-scale model development and genomic sequencing of the oleaginous clade Lipomyces.</title>
        <authorList>
            <consortium name="Lawrence Berkeley National Laboratory"/>
            <person name="Czajka J.J."/>
            <person name="Han Y."/>
            <person name="Kim J."/>
            <person name="Mondo S.J."/>
            <person name="Hofstad B.A."/>
            <person name="Robles A."/>
            <person name="Haridas S."/>
            <person name="Riley R."/>
            <person name="LaButti K."/>
            <person name="Pangilinan J."/>
            <person name="Andreopoulos W."/>
            <person name="Lipzen A."/>
            <person name="Yan J."/>
            <person name="Wang M."/>
            <person name="Ng V."/>
            <person name="Grigoriev I.V."/>
            <person name="Spatafora J.W."/>
            <person name="Magnuson J.K."/>
            <person name="Baker S.E."/>
            <person name="Pomraning K.R."/>
        </authorList>
    </citation>
    <scope>NUCLEOTIDE SEQUENCE [LARGE SCALE GENOMIC DNA]</scope>
    <source>
        <strain evidence="6 7">Phaff 52-87</strain>
    </source>
</reference>
<dbReference type="Gene3D" id="1.10.1040.10">
    <property type="entry name" value="N-(1-d-carboxylethyl)-l-norvaline Dehydrogenase, domain 2"/>
    <property type="match status" value="1"/>
</dbReference>
<dbReference type="Pfam" id="PF03446">
    <property type="entry name" value="NAD_binding_2"/>
    <property type="match status" value="1"/>
</dbReference>
<comment type="caution">
    <text evidence="6">The sequence shown here is derived from an EMBL/GenBank/DDBJ whole genome shotgun (WGS) entry which is preliminary data.</text>
</comment>
<evidence type="ECO:0000256" key="2">
    <source>
        <dbReference type="ARBA" id="ARBA00023002"/>
    </source>
</evidence>
<name>A0ABR1F383_9ASCO</name>
<protein>
    <submittedName>
        <fullName evidence="6">NAD binding domain of 6-phosphogluconate dehydrogenase-domain-containing protein</fullName>
    </submittedName>
</protein>
<dbReference type="InterPro" id="IPR036291">
    <property type="entry name" value="NAD(P)-bd_dom_sf"/>
</dbReference>
<evidence type="ECO:0000256" key="1">
    <source>
        <dbReference type="ARBA" id="ARBA00007598"/>
    </source>
</evidence>
<feature type="domain" description="6-phosphogluconate dehydrogenase NADP-binding" evidence="4">
    <location>
        <begin position="1"/>
        <end position="141"/>
    </location>
</feature>
<keyword evidence="7" id="KW-1185">Reference proteome</keyword>
<keyword evidence="3" id="KW-0520">NAD</keyword>
<gene>
    <name evidence="6" type="ORF">BZA70DRAFT_239693</name>
</gene>
<evidence type="ECO:0000313" key="6">
    <source>
        <dbReference type="EMBL" id="KAK7204306.1"/>
    </source>
</evidence>
<comment type="similarity">
    <text evidence="1">Belongs to the HIBADH-related family. NP60 subfamily.</text>
</comment>
<dbReference type="InterPro" id="IPR013328">
    <property type="entry name" value="6PGD_dom2"/>
</dbReference>
<dbReference type="PANTHER" id="PTHR43580">
    <property type="entry name" value="OXIDOREDUCTASE GLYR1-RELATED"/>
    <property type="match status" value="1"/>
</dbReference>
<accession>A0ABR1F383</accession>
<dbReference type="Gene3D" id="3.40.50.720">
    <property type="entry name" value="NAD(P)-binding Rossmann-like Domain"/>
    <property type="match status" value="1"/>
</dbReference>
<dbReference type="SUPFAM" id="SSF51735">
    <property type="entry name" value="NAD(P)-binding Rossmann-fold domains"/>
    <property type="match status" value="1"/>
</dbReference>
<evidence type="ECO:0000256" key="3">
    <source>
        <dbReference type="ARBA" id="ARBA00023027"/>
    </source>
</evidence>
<organism evidence="6 7">
    <name type="scientific">Myxozyma melibiosi</name>
    <dbReference type="NCBI Taxonomy" id="54550"/>
    <lineage>
        <taxon>Eukaryota</taxon>
        <taxon>Fungi</taxon>
        <taxon>Dikarya</taxon>
        <taxon>Ascomycota</taxon>
        <taxon>Saccharomycotina</taxon>
        <taxon>Lipomycetes</taxon>
        <taxon>Lipomycetales</taxon>
        <taxon>Lipomycetaceae</taxon>
        <taxon>Myxozyma</taxon>
    </lineage>
</organism>
<dbReference type="SUPFAM" id="SSF48179">
    <property type="entry name" value="6-phosphogluconate dehydrogenase C-terminal domain-like"/>
    <property type="match status" value="1"/>
</dbReference>
<proteinExistence type="inferred from homology"/>